<dbReference type="PANTHER" id="PTHR11736">
    <property type="entry name" value="MELANOMA-ASSOCIATED ANTIGEN MAGE ANTIGEN"/>
    <property type="match status" value="1"/>
</dbReference>
<evidence type="ECO:0000256" key="1">
    <source>
        <dbReference type="SAM" id="MobiDB-lite"/>
    </source>
</evidence>
<dbReference type="PROSITE" id="PS50838">
    <property type="entry name" value="MAGE"/>
    <property type="match status" value="1"/>
</dbReference>
<feature type="domain" description="MAGE" evidence="2">
    <location>
        <begin position="64"/>
        <end position="124"/>
    </location>
</feature>
<dbReference type="EMBL" id="KB469306">
    <property type="protein sequence ID" value="EPQ53113.1"/>
    <property type="molecule type" value="Genomic_DNA"/>
</dbReference>
<evidence type="ECO:0000313" key="4">
    <source>
        <dbReference type="Proteomes" id="UP000030669"/>
    </source>
</evidence>
<dbReference type="GO" id="GO:0005634">
    <property type="term" value="C:nucleus"/>
    <property type="evidence" value="ECO:0007669"/>
    <property type="project" value="TreeGrafter"/>
</dbReference>
<feature type="compositionally biased region" description="Acidic residues" evidence="1">
    <location>
        <begin position="356"/>
        <end position="366"/>
    </location>
</feature>
<dbReference type="GeneID" id="19307567"/>
<gene>
    <name evidence="3" type="ORF">GLOTRDRAFT_63747</name>
</gene>
<evidence type="ECO:0000259" key="2">
    <source>
        <dbReference type="PROSITE" id="PS50838"/>
    </source>
</evidence>
<dbReference type="OMA" id="VWEWRWG"/>
<dbReference type="InterPro" id="IPR041899">
    <property type="entry name" value="MAGE_WH2"/>
</dbReference>
<reference evidence="3 4" key="1">
    <citation type="journal article" date="2012" name="Science">
        <title>The Paleozoic origin of enzymatic lignin decomposition reconstructed from 31 fungal genomes.</title>
        <authorList>
            <person name="Floudas D."/>
            <person name="Binder M."/>
            <person name="Riley R."/>
            <person name="Barry K."/>
            <person name="Blanchette R.A."/>
            <person name="Henrissat B."/>
            <person name="Martinez A.T."/>
            <person name="Otillar R."/>
            <person name="Spatafora J.W."/>
            <person name="Yadav J.S."/>
            <person name="Aerts A."/>
            <person name="Benoit I."/>
            <person name="Boyd A."/>
            <person name="Carlson A."/>
            <person name="Copeland A."/>
            <person name="Coutinho P.M."/>
            <person name="de Vries R.P."/>
            <person name="Ferreira P."/>
            <person name="Findley K."/>
            <person name="Foster B."/>
            <person name="Gaskell J."/>
            <person name="Glotzer D."/>
            <person name="Gorecki P."/>
            <person name="Heitman J."/>
            <person name="Hesse C."/>
            <person name="Hori C."/>
            <person name="Igarashi K."/>
            <person name="Jurgens J.A."/>
            <person name="Kallen N."/>
            <person name="Kersten P."/>
            <person name="Kohler A."/>
            <person name="Kuees U."/>
            <person name="Kumar T.K.A."/>
            <person name="Kuo A."/>
            <person name="LaButti K."/>
            <person name="Larrondo L.F."/>
            <person name="Lindquist E."/>
            <person name="Ling A."/>
            <person name="Lombard V."/>
            <person name="Lucas S."/>
            <person name="Lundell T."/>
            <person name="Martin R."/>
            <person name="McLaughlin D.J."/>
            <person name="Morgenstern I."/>
            <person name="Morin E."/>
            <person name="Murat C."/>
            <person name="Nagy L.G."/>
            <person name="Nolan M."/>
            <person name="Ohm R.A."/>
            <person name="Patyshakuliyeva A."/>
            <person name="Rokas A."/>
            <person name="Ruiz-Duenas F.J."/>
            <person name="Sabat G."/>
            <person name="Salamov A."/>
            <person name="Samejima M."/>
            <person name="Schmutz J."/>
            <person name="Slot J.C."/>
            <person name="St John F."/>
            <person name="Stenlid J."/>
            <person name="Sun H."/>
            <person name="Sun S."/>
            <person name="Syed K."/>
            <person name="Tsang A."/>
            <person name="Wiebenga A."/>
            <person name="Young D."/>
            <person name="Pisabarro A."/>
            <person name="Eastwood D.C."/>
            <person name="Martin F."/>
            <person name="Cullen D."/>
            <person name="Grigoriev I.V."/>
            <person name="Hibbett D.S."/>
        </authorList>
    </citation>
    <scope>NUCLEOTIDE SEQUENCE [LARGE SCALE GENOMIC DNA]</scope>
    <source>
        <strain evidence="3 4">ATCC 11539</strain>
    </source>
</reference>
<dbReference type="RefSeq" id="XP_007868413.1">
    <property type="nucleotide sequence ID" value="XM_007870222.1"/>
</dbReference>
<feature type="compositionally biased region" description="Basic and acidic residues" evidence="1">
    <location>
        <begin position="374"/>
        <end position="384"/>
    </location>
</feature>
<dbReference type="Pfam" id="PF01454">
    <property type="entry name" value="MAGE"/>
    <property type="match status" value="1"/>
</dbReference>
<feature type="compositionally biased region" description="Low complexity" evidence="1">
    <location>
        <begin position="1"/>
        <end position="19"/>
    </location>
</feature>
<name>S7Q094_GLOTA</name>
<dbReference type="STRING" id="670483.S7Q094"/>
<protein>
    <submittedName>
        <fullName evidence="3">MAGE-domain-containing protein</fullName>
    </submittedName>
</protein>
<dbReference type="Proteomes" id="UP000030669">
    <property type="component" value="Unassembled WGS sequence"/>
</dbReference>
<feature type="compositionally biased region" description="Acidic residues" evidence="1">
    <location>
        <begin position="29"/>
        <end position="53"/>
    </location>
</feature>
<evidence type="ECO:0000313" key="3">
    <source>
        <dbReference type="EMBL" id="EPQ53113.1"/>
    </source>
</evidence>
<dbReference type="OrthoDB" id="205198at2759"/>
<accession>S7Q094</accession>
<dbReference type="KEGG" id="gtr:GLOTRDRAFT_63747"/>
<dbReference type="InterPro" id="IPR037445">
    <property type="entry name" value="MAGE"/>
</dbReference>
<feature type="region of interest" description="Disordered" evidence="1">
    <location>
        <begin position="1"/>
        <end position="59"/>
    </location>
</feature>
<dbReference type="Gene3D" id="1.10.10.1210">
    <property type="entry name" value="MAGE homology domain, winged helix WH2 motif"/>
    <property type="match status" value="1"/>
</dbReference>
<sequence>MARAGPSRSQRASQPSQPQRPRRGRDTPRDEEDSAASAEEGDENGNEEMEIDEDLHRDKGESEIYRKANDLVRLALFTEHRRVPLRREEISKKVLGSNTRSFNVVMEQAQKILRKTFGMELVELRSRAGLDQEENAEADGEERTGLKKKGASLWTPSPTVVLTSCITAAAAGSKTYILRSVLDSNLIELAAITDAAIIEEEIVDIPDNDDDEETYRTYGSIISWSSADQLQAIGILYVVLALILVHGKSLNDMALRAYLKKLRLPPNAPVNFTPTSTHKTLPIDTYLSQLVRQGYLDRQRVGENAQKGGKRGRAPATQAGEDNAAIEWRWGTRALSEVGEVGIARFVAEFMVERQVEDEEEDGEEDNERRARKREQENRKKVEAMVKGIKRAANGSLSDVK</sequence>
<organism evidence="3 4">
    <name type="scientific">Gloeophyllum trabeum (strain ATCC 11539 / FP-39264 / Madison 617)</name>
    <name type="common">Brown rot fungus</name>
    <dbReference type="NCBI Taxonomy" id="670483"/>
    <lineage>
        <taxon>Eukaryota</taxon>
        <taxon>Fungi</taxon>
        <taxon>Dikarya</taxon>
        <taxon>Basidiomycota</taxon>
        <taxon>Agaricomycotina</taxon>
        <taxon>Agaricomycetes</taxon>
        <taxon>Gloeophyllales</taxon>
        <taxon>Gloeophyllaceae</taxon>
        <taxon>Gloeophyllum</taxon>
    </lineage>
</organism>
<dbReference type="HOGENOM" id="CLU_027982_0_1_1"/>
<proteinExistence type="predicted"/>
<dbReference type="SMART" id="SM01373">
    <property type="entry name" value="MAGE"/>
    <property type="match status" value="1"/>
</dbReference>
<dbReference type="PANTHER" id="PTHR11736:SF14">
    <property type="entry name" value="NSE3 HOMOLOG, SMC5-SMC6 COMPLEX COMPONENT"/>
    <property type="match status" value="1"/>
</dbReference>
<dbReference type="eggNOG" id="ENOG502S6JM">
    <property type="taxonomic scope" value="Eukaryota"/>
</dbReference>
<dbReference type="AlphaFoldDB" id="S7Q094"/>
<dbReference type="Gene3D" id="1.10.10.1200">
    <property type="entry name" value="MAGE homology domain, winged helix WH1 motif"/>
    <property type="match status" value="1"/>
</dbReference>
<feature type="region of interest" description="Disordered" evidence="1">
    <location>
        <begin position="354"/>
        <end position="401"/>
    </location>
</feature>
<dbReference type="InterPro" id="IPR041898">
    <property type="entry name" value="MAGE_WH1"/>
</dbReference>
<dbReference type="InterPro" id="IPR002190">
    <property type="entry name" value="MHD_dom"/>
</dbReference>
<dbReference type="GO" id="GO:0006281">
    <property type="term" value="P:DNA repair"/>
    <property type="evidence" value="ECO:0007669"/>
    <property type="project" value="TreeGrafter"/>
</dbReference>
<keyword evidence="4" id="KW-1185">Reference proteome</keyword>